<feature type="domain" description="Cas3 C-terminal" evidence="6">
    <location>
        <begin position="115"/>
        <end position="220"/>
    </location>
</feature>
<keyword evidence="3" id="KW-0051">Antiviral defense</keyword>
<keyword evidence="2" id="KW-0378">Hydrolase</keyword>
<dbReference type="InterPro" id="IPR006483">
    <property type="entry name" value="CRISPR-assoc_Cas3_HD"/>
</dbReference>
<evidence type="ECO:0000259" key="5">
    <source>
        <dbReference type="Pfam" id="PF18019"/>
    </source>
</evidence>
<name>A0ABQ4BXP0_9ACTN</name>
<dbReference type="Proteomes" id="UP000624325">
    <property type="component" value="Unassembled WGS sequence"/>
</dbReference>
<dbReference type="InterPro" id="IPR038257">
    <property type="entry name" value="CRISPR-assoc_Cas3_HD_sf"/>
</dbReference>
<proteinExistence type="predicted"/>
<evidence type="ECO:0000256" key="1">
    <source>
        <dbReference type="ARBA" id="ARBA00022723"/>
    </source>
</evidence>
<protein>
    <submittedName>
        <fullName evidence="7">Uncharacterized protein</fullName>
    </submittedName>
</protein>
<comment type="caution">
    <text evidence="7">The sequence shown here is derived from an EMBL/GenBank/DDBJ whole genome shotgun (WGS) entry which is preliminary data.</text>
</comment>
<keyword evidence="8" id="KW-1185">Reference proteome</keyword>
<dbReference type="Pfam" id="PF18019">
    <property type="entry name" value="Cas3_HD"/>
    <property type="match status" value="1"/>
</dbReference>
<keyword evidence="1" id="KW-0479">Metal-binding</keyword>
<dbReference type="RefSeq" id="WP_203701097.1">
    <property type="nucleotide sequence ID" value="NZ_BAAALU010000012.1"/>
</dbReference>
<sequence>MKHRGPGLGEAARSVWGKTDRTGTSPAGWLPLWRHLADSADVAGHLWDHWLSASVRRLVEAKPSEDTAAKELKADGFRLDGVAAPGVPPIGWLSGGVGEVDDRAGQGHVRDTDGESVEVLLLVRSPDGLVLPPWIEGGGVPVPIGSVPPWPLPRRIARCTLPLPRAMTSDAVLAELGLRNDLRAWQASHWLAGELVLDVDADGWAALAGFELEYDVDEGLRVTRATA</sequence>
<evidence type="ECO:0000313" key="7">
    <source>
        <dbReference type="EMBL" id="GIF55295.1"/>
    </source>
</evidence>
<evidence type="ECO:0000256" key="4">
    <source>
        <dbReference type="SAM" id="MobiDB-lite"/>
    </source>
</evidence>
<dbReference type="EMBL" id="BONC01000006">
    <property type="protein sequence ID" value="GIF55295.1"/>
    <property type="molecule type" value="Genomic_DNA"/>
</dbReference>
<dbReference type="Gene3D" id="1.10.3210.30">
    <property type="match status" value="1"/>
</dbReference>
<feature type="region of interest" description="Disordered" evidence="4">
    <location>
        <begin position="1"/>
        <end position="21"/>
    </location>
</feature>
<reference evidence="7 8" key="1">
    <citation type="submission" date="2021-01" db="EMBL/GenBank/DDBJ databases">
        <title>Whole genome shotgun sequence of Asanoa iriomotensis NBRC 100142.</title>
        <authorList>
            <person name="Komaki H."/>
            <person name="Tamura T."/>
        </authorList>
    </citation>
    <scope>NUCLEOTIDE SEQUENCE [LARGE SCALE GENOMIC DNA]</scope>
    <source>
        <strain evidence="7 8">NBRC 100142</strain>
    </source>
</reference>
<gene>
    <name evidence="7" type="ORF">Air01nite_13900</name>
</gene>
<dbReference type="Pfam" id="PF18395">
    <property type="entry name" value="Cas3_C"/>
    <property type="match status" value="1"/>
</dbReference>
<feature type="domain" description="HD Cas3-type" evidence="5">
    <location>
        <begin position="16"/>
        <end position="64"/>
    </location>
</feature>
<evidence type="ECO:0000259" key="6">
    <source>
        <dbReference type="Pfam" id="PF18395"/>
    </source>
</evidence>
<accession>A0ABQ4BXP0</accession>
<evidence type="ECO:0000313" key="8">
    <source>
        <dbReference type="Proteomes" id="UP000624325"/>
    </source>
</evidence>
<dbReference type="InterPro" id="IPR041372">
    <property type="entry name" value="Cas3_C"/>
</dbReference>
<organism evidence="7 8">
    <name type="scientific">Asanoa iriomotensis</name>
    <dbReference type="NCBI Taxonomy" id="234613"/>
    <lineage>
        <taxon>Bacteria</taxon>
        <taxon>Bacillati</taxon>
        <taxon>Actinomycetota</taxon>
        <taxon>Actinomycetes</taxon>
        <taxon>Micromonosporales</taxon>
        <taxon>Micromonosporaceae</taxon>
        <taxon>Asanoa</taxon>
    </lineage>
</organism>
<evidence type="ECO:0000256" key="2">
    <source>
        <dbReference type="ARBA" id="ARBA00022801"/>
    </source>
</evidence>
<evidence type="ECO:0000256" key="3">
    <source>
        <dbReference type="ARBA" id="ARBA00023118"/>
    </source>
</evidence>